<feature type="DNA-binding region" description="OmpR/PhoB-type" evidence="3">
    <location>
        <begin position="1"/>
        <end position="84"/>
    </location>
</feature>
<dbReference type="SUPFAM" id="SSF52540">
    <property type="entry name" value="P-loop containing nucleoside triphosphate hydrolases"/>
    <property type="match status" value="1"/>
</dbReference>
<organism evidence="6 7">
    <name type="scientific">Kibdelosporangium persicum</name>
    <dbReference type="NCBI Taxonomy" id="2698649"/>
    <lineage>
        <taxon>Bacteria</taxon>
        <taxon>Bacillati</taxon>
        <taxon>Actinomycetota</taxon>
        <taxon>Actinomycetes</taxon>
        <taxon>Pseudonocardiales</taxon>
        <taxon>Pseudonocardiaceae</taxon>
        <taxon>Kibdelosporangium</taxon>
    </lineage>
</organism>
<keyword evidence="7" id="KW-1185">Reference proteome</keyword>
<dbReference type="SUPFAM" id="SSF46894">
    <property type="entry name" value="C-terminal effector domain of the bipartite response regulators"/>
    <property type="match status" value="1"/>
</dbReference>
<dbReference type="InterPro" id="IPR016032">
    <property type="entry name" value="Sig_transdc_resp-reg_C-effctor"/>
</dbReference>
<evidence type="ECO:0000313" key="6">
    <source>
        <dbReference type="EMBL" id="NRN66661.1"/>
    </source>
</evidence>
<feature type="region of interest" description="Disordered" evidence="4">
    <location>
        <begin position="895"/>
        <end position="914"/>
    </location>
</feature>
<evidence type="ECO:0000259" key="5">
    <source>
        <dbReference type="PROSITE" id="PS51755"/>
    </source>
</evidence>
<dbReference type="InterPro" id="IPR027417">
    <property type="entry name" value="P-loop_NTPase"/>
</dbReference>
<dbReference type="InterPro" id="IPR036388">
    <property type="entry name" value="WH-like_DNA-bd_sf"/>
</dbReference>
<evidence type="ECO:0000256" key="3">
    <source>
        <dbReference type="PROSITE-ProRule" id="PRU01091"/>
    </source>
</evidence>
<dbReference type="PROSITE" id="PS51755">
    <property type="entry name" value="OMPR_PHOB"/>
    <property type="match status" value="1"/>
</dbReference>
<name>A0ABX2F6U9_9PSEU</name>
<dbReference type="Pfam" id="PF00486">
    <property type="entry name" value="Trans_reg_C"/>
    <property type="match status" value="1"/>
</dbReference>
<dbReference type="SMART" id="SM00862">
    <property type="entry name" value="Trans_reg_C"/>
    <property type="match status" value="1"/>
</dbReference>
<dbReference type="Pfam" id="PF03704">
    <property type="entry name" value="BTAD"/>
    <property type="match status" value="1"/>
</dbReference>
<evidence type="ECO:0000256" key="1">
    <source>
        <dbReference type="ARBA" id="ARBA00005820"/>
    </source>
</evidence>
<feature type="domain" description="OmpR/PhoB-type" evidence="5">
    <location>
        <begin position="1"/>
        <end position="84"/>
    </location>
</feature>
<keyword evidence="2 3" id="KW-0238">DNA-binding</keyword>
<dbReference type="InterPro" id="IPR005158">
    <property type="entry name" value="BTAD"/>
</dbReference>
<evidence type="ECO:0000256" key="2">
    <source>
        <dbReference type="ARBA" id="ARBA00023125"/>
    </source>
</evidence>
<dbReference type="PANTHER" id="PTHR47691">
    <property type="entry name" value="REGULATOR-RELATED"/>
    <property type="match status" value="1"/>
</dbReference>
<accession>A0ABX2F6U9</accession>
<dbReference type="InterPro" id="IPR011990">
    <property type="entry name" value="TPR-like_helical_dom_sf"/>
</dbReference>
<dbReference type="SUPFAM" id="SSF48452">
    <property type="entry name" value="TPR-like"/>
    <property type="match status" value="2"/>
</dbReference>
<dbReference type="CDD" id="cd15831">
    <property type="entry name" value="BTAD"/>
    <property type="match status" value="1"/>
</dbReference>
<sequence>MLGPLEVRATDGTEVAVPGARLRALLTVLALEPGRTVPLARLVDAVWGAGSPERPANAVQALVSRLRKAGIEVEARQGGYRLVIEPDAVDVIEFERLMHEGQRREALELCRGPALLEVRNEEYFAAWVAKLDELRFTAMEDGSVAELTELVAGNPLRERLVGALMRALAADNRSADALTLYERTREALAEQLGADPSPELSELHTEILRGVPDATTNLRAALTSFVGRGQDVDDVRRLVGEYRLVTLTGPGGSGKTRLAVEAGRGMPGEVWFVDLAVRTGKDDVPQAILGTLKIRDLAALRTRSALLILDNCEHLIDTVAHLAEELLGDCPSLRILATSREPLGITGEAVRPVEPLPLPPADARLAEAVAYPAVRLLLDRAHPGFVPTQAVVRICRALDGIPLAIELAAARLRTMTAAQVAARLADRFRLLTQGSRTALPRHRTLRAVIDWSWDLLSEQEKTVLCRLAVFSGGATLDAAEQVCGPADVLTALAEKSLVVAGDRYRMLDTIQAYCLERLDDPREARHAHAEYFIGLAETADPHLRRAEQVEWLKTIHAEDDNINAALRAATDAATAVRLTAAVSWYWLLEWSLRCRKVPGVSLGARALSLPGDVDDGFRATASAAIAQFNLLGNGDEKQALVWIGTARQLGGRHPLVRLVSAGPTDADDPWVRAMAGLHEALRSINAGRPDEPGLEAALGEFRVLGERWGIANALSNLADLASWRGDLPTAIARYQEAITVTEEIVPREDAWKPRLRLAQLLWLHGDPDASAAALRTAEHDAARIGLPDAMTAAAYTKADIARWSGDLGTARTELAKAQTLVEGRTVNWGFRATLLDLRGYLTGDRADALAWAQRAQSAPLIAHVLIGHADQALREGNYDEAARLLGKSVEVRGTPDLSHPDAARVTRAVASPPR</sequence>
<dbReference type="SMART" id="SM01043">
    <property type="entry name" value="BTAD"/>
    <property type="match status" value="1"/>
</dbReference>
<dbReference type="InterPro" id="IPR001867">
    <property type="entry name" value="OmpR/PhoB-type_DNA-bd"/>
</dbReference>
<dbReference type="PANTHER" id="PTHR47691:SF3">
    <property type="entry name" value="HTH-TYPE TRANSCRIPTIONAL REGULATOR RV0890C-RELATED"/>
    <property type="match status" value="1"/>
</dbReference>
<dbReference type="Proteomes" id="UP000763557">
    <property type="component" value="Unassembled WGS sequence"/>
</dbReference>
<evidence type="ECO:0000256" key="4">
    <source>
        <dbReference type="SAM" id="MobiDB-lite"/>
    </source>
</evidence>
<comment type="similarity">
    <text evidence="1">Belongs to the AfsR/DnrI/RedD regulatory family.</text>
</comment>
<dbReference type="Gene3D" id="1.25.40.10">
    <property type="entry name" value="Tetratricopeptide repeat domain"/>
    <property type="match status" value="2"/>
</dbReference>
<reference evidence="6 7" key="1">
    <citation type="submission" date="2020-01" db="EMBL/GenBank/DDBJ databases">
        <title>Kibdelosporangium persica a novel Actinomycetes from a hot desert in Iran.</title>
        <authorList>
            <person name="Safaei N."/>
            <person name="Zaburannyi N."/>
            <person name="Mueller R."/>
            <person name="Wink J."/>
        </authorList>
    </citation>
    <scope>NUCLEOTIDE SEQUENCE [LARGE SCALE GENOMIC DNA]</scope>
    <source>
        <strain evidence="6 7">4NS15</strain>
    </source>
</reference>
<evidence type="ECO:0000313" key="7">
    <source>
        <dbReference type="Proteomes" id="UP000763557"/>
    </source>
</evidence>
<dbReference type="EMBL" id="JAAATY010000011">
    <property type="protein sequence ID" value="NRN66661.1"/>
    <property type="molecule type" value="Genomic_DNA"/>
</dbReference>
<gene>
    <name evidence="6" type="ORF">GC106_38870</name>
</gene>
<protein>
    <submittedName>
        <fullName evidence="6">ATPase</fullName>
    </submittedName>
</protein>
<proteinExistence type="inferred from homology"/>
<dbReference type="Gene3D" id="1.10.10.10">
    <property type="entry name" value="Winged helix-like DNA-binding domain superfamily/Winged helix DNA-binding domain"/>
    <property type="match status" value="1"/>
</dbReference>
<comment type="caution">
    <text evidence="6">The sequence shown here is derived from an EMBL/GenBank/DDBJ whole genome shotgun (WGS) entry which is preliminary data.</text>
</comment>